<protein>
    <recommendedName>
        <fullName evidence="1">DUF6892 domain-containing protein</fullName>
    </recommendedName>
</protein>
<evidence type="ECO:0000313" key="2">
    <source>
        <dbReference type="EMBL" id="TPW77371.1"/>
    </source>
</evidence>
<sequence>MTDALPGLAPFTDVNVKLAVIEVLMYEKGLLGPTFDVYRFCAEQVPPIDPEGSGWGAVPEVLAHVAALPIPSELLADIDEIYMDGGNRVYLQIAPGWDGEDDLFDIRSVEDFALLPNLRKVTLMGGTSADLEALRARGIDADFL</sequence>
<evidence type="ECO:0000313" key="3">
    <source>
        <dbReference type="Proteomes" id="UP000316252"/>
    </source>
</evidence>
<gene>
    <name evidence="2" type="ORF">FJ657_01395</name>
</gene>
<proteinExistence type="predicted"/>
<comment type="caution">
    <text evidence="2">The sequence shown here is derived from an EMBL/GenBank/DDBJ whole genome shotgun (WGS) entry which is preliminary data.</text>
</comment>
<dbReference type="EMBL" id="VHQG01000001">
    <property type="protein sequence ID" value="TPW77371.1"/>
    <property type="molecule type" value="Genomic_DNA"/>
</dbReference>
<evidence type="ECO:0000259" key="1">
    <source>
        <dbReference type="Pfam" id="PF21832"/>
    </source>
</evidence>
<dbReference type="Proteomes" id="UP000316252">
    <property type="component" value="Unassembled WGS sequence"/>
</dbReference>
<organism evidence="2 3">
    <name type="scientific">Schumannella soli</name>
    <dbReference type="NCBI Taxonomy" id="2590779"/>
    <lineage>
        <taxon>Bacteria</taxon>
        <taxon>Bacillati</taxon>
        <taxon>Actinomycetota</taxon>
        <taxon>Actinomycetes</taxon>
        <taxon>Micrococcales</taxon>
        <taxon>Microbacteriaceae</taxon>
        <taxon>Schumannella</taxon>
    </lineage>
</organism>
<dbReference type="Pfam" id="PF21832">
    <property type="entry name" value="DUF6892"/>
    <property type="match status" value="1"/>
</dbReference>
<keyword evidence="3" id="KW-1185">Reference proteome</keyword>
<dbReference type="InterPro" id="IPR054187">
    <property type="entry name" value="DUF6892"/>
</dbReference>
<name>A0A506XX87_9MICO</name>
<accession>A0A506XX87</accession>
<dbReference type="AlphaFoldDB" id="A0A506XX87"/>
<feature type="domain" description="DUF6892" evidence="1">
    <location>
        <begin position="9"/>
        <end position="140"/>
    </location>
</feature>
<dbReference type="OrthoDB" id="8606752at2"/>
<reference evidence="2 3" key="1">
    <citation type="submission" date="2019-06" db="EMBL/GenBank/DDBJ databases">
        <authorList>
            <person name="Li F."/>
        </authorList>
    </citation>
    <scope>NUCLEOTIDE SEQUENCE [LARGE SCALE GENOMIC DNA]</scope>
    <source>
        <strain evidence="2 3">10F1D-1</strain>
    </source>
</reference>
<dbReference type="RefSeq" id="WP_141161899.1">
    <property type="nucleotide sequence ID" value="NZ_VHQG01000001.1"/>
</dbReference>